<dbReference type="AlphaFoldDB" id="A0A2T0LT80"/>
<evidence type="ECO:0000256" key="1">
    <source>
        <dbReference type="SAM" id="Phobius"/>
    </source>
</evidence>
<gene>
    <name evidence="2" type="ORF">B0I33_10637</name>
</gene>
<keyword evidence="1" id="KW-0812">Transmembrane</keyword>
<keyword evidence="3" id="KW-1185">Reference proteome</keyword>
<keyword evidence="1" id="KW-1133">Transmembrane helix</keyword>
<dbReference type="RefSeq" id="WP_106179496.1">
    <property type="nucleotide sequence ID" value="NZ_PVNH01000006.1"/>
</dbReference>
<keyword evidence="1" id="KW-0472">Membrane</keyword>
<protein>
    <submittedName>
        <fullName evidence="2">Uncharacterized protein</fullName>
    </submittedName>
</protein>
<feature type="transmembrane region" description="Helical" evidence="1">
    <location>
        <begin position="12"/>
        <end position="31"/>
    </location>
</feature>
<feature type="transmembrane region" description="Helical" evidence="1">
    <location>
        <begin position="60"/>
        <end position="85"/>
    </location>
</feature>
<dbReference type="Proteomes" id="UP000238362">
    <property type="component" value="Unassembled WGS sequence"/>
</dbReference>
<proteinExistence type="predicted"/>
<reference evidence="2 3" key="1">
    <citation type="submission" date="2018-03" db="EMBL/GenBank/DDBJ databases">
        <title>Genomic Encyclopedia of Type Strains, Phase III (KMG-III): the genomes of soil and plant-associated and newly described type strains.</title>
        <authorList>
            <person name="Whitman W."/>
        </authorList>
    </citation>
    <scope>NUCLEOTIDE SEQUENCE [LARGE SCALE GENOMIC DNA]</scope>
    <source>
        <strain evidence="2 3">CGMCC 4.7125</strain>
    </source>
</reference>
<dbReference type="EMBL" id="PVNH01000006">
    <property type="protein sequence ID" value="PRX46940.1"/>
    <property type="molecule type" value="Genomic_DNA"/>
</dbReference>
<organism evidence="2 3">
    <name type="scientific">Prauserella shujinwangii</name>
    <dbReference type="NCBI Taxonomy" id="1453103"/>
    <lineage>
        <taxon>Bacteria</taxon>
        <taxon>Bacillati</taxon>
        <taxon>Actinomycetota</taxon>
        <taxon>Actinomycetes</taxon>
        <taxon>Pseudonocardiales</taxon>
        <taxon>Pseudonocardiaceae</taxon>
        <taxon>Prauserella</taxon>
    </lineage>
</organism>
<sequence>MGRVTSALRGRPWATAAALSAWCAAAILIALVRPETSLLVVPPALAATAPVAAPSRHYRLAVVVAATLLASWAVLGISLLGPYFLPSAMLLGLGYARLRADRADHPGP</sequence>
<comment type="caution">
    <text evidence="2">The sequence shown here is derived from an EMBL/GenBank/DDBJ whole genome shotgun (WGS) entry which is preliminary data.</text>
</comment>
<accession>A0A2T0LT80</accession>
<name>A0A2T0LT80_9PSEU</name>
<evidence type="ECO:0000313" key="2">
    <source>
        <dbReference type="EMBL" id="PRX46940.1"/>
    </source>
</evidence>
<evidence type="ECO:0000313" key="3">
    <source>
        <dbReference type="Proteomes" id="UP000238362"/>
    </source>
</evidence>